<evidence type="ECO:0000259" key="1">
    <source>
        <dbReference type="Pfam" id="PF00582"/>
    </source>
</evidence>
<keyword evidence="3" id="KW-1185">Reference proteome</keyword>
<evidence type="ECO:0000313" key="3">
    <source>
        <dbReference type="Proteomes" id="UP000586918"/>
    </source>
</evidence>
<dbReference type="InterPro" id="IPR006016">
    <property type="entry name" value="UspA"/>
</dbReference>
<feature type="domain" description="UspA" evidence="1">
    <location>
        <begin position="10"/>
        <end position="146"/>
    </location>
</feature>
<dbReference type="EMBL" id="JAAXKZ010000137">
    <property type="protein sequence ID" value="NMH94868.1"/>
    <property type="molecule type" value="Genomic_DNA"/>
</dbReference>
<reference evidence="2 3" key="1">
    <citation type="submission" date="2020-04" db="EMBL/GenBank/DDBJ databases">
        <authorList>
            <person name="Klaysubun C."/>
            <person name="Duangmal K."/>
            <person name="Lipun K."/>
        </authorList>
    </citation>
    <scope>NUCLEOTIDE SEQUENCE [LARGE SCALE GENOMIC DNA]</scope>
    <source>
        <strain evidence="2 3">DSM 45300</strain>
    </source>
</reference>
<gene>
    <name evidence="2" type="ORF">HF519_25510</name>
</gene>
<evidence type="ECO:0000313" key="2">
    <source>
        <dbReference type="EMBL" id="NMH94868.1"/>
    </source>
</evidence>
<sequence length="157" mass="15865">MSAAKAPAVVLVGIDESPEPGAARCGWCTTPNTGATVRAVAVVDLPVTPAAFGAPVPLSDTGLEAHARSWPDQVPARLPAAGAPAVGAVEACTTQGDPSTVLLKMAAQPVLLGLGNTRRSALGSALVELVATRRVHRARCPVVLVPGSDASPRRRSP</sequence>
<dbReference type="InterPro" id="IPR014729">
    <property type="entry name" value="Rossmann-like_a/b/a_fold"/>
</dbReference>
<proteinExistence type="predicted"/>
<protein>
    <submittedName>
        <fullName evidence="2">Universal stress protein</fullName>
    </submittedName>
</protein>
<organism evidence="2 3">
    <name type="scientific">Pseudonocardia bannensis</name>
    <dbReference type="NCBI Taxonomy" id="630973"/>
    <lineage>
        <taxon>Bacteria</taxon>
        <taxon>Bacillati</taxon>
        <taxon>Actinomycetota</taxon>
        <taxon>Actinomycetes</taxon>
        <taxon>Pseudonocardiales</taxon>
        <taxon>Pseudonocardiaceae</taxon>
        <taxon>Pseudonocardia</taxon>
    </lineage>
</organism>
<name>A0A848DQ79_9PSEU</name>
<accession>A0A848DQ79</accession>
<dbReference type="Pfam" id="PF00582">
    <property type="entry name" value="Usp"/>
    <property type="match status" value="1"/>
</dbReference>
<dbReference type="Proteomes" id="UP000586918">
    <property type="component" value="Unassembled WGS sequence"/>
</dbReference>
<dbReference type="AlphaFoldDB" id="A0A848DQ79"/>
<dbReference type="SUPFAM" id="SSF52402">
    <property type="entry name" value="Adenine nucleotide alpha hydrolases-like"/>
    <property type="match status" value="1"/>
</dbReference>
<dbReference type="Gene3D" id="3.40.50.620">
    <property type="entry name" value="HUPs"/>
    <property type="match status" value="1"/>
</dbReference>
<comment type="caution">
    <text evidence="2">The sequence shown here is derived from an EMBL/GenBank/DDBJ whole genome shotgun (WGS) entry which is preliminary data.</text>
</comment>